<feature type="domain" description="G-protein coupled receptors family 1 profile" evidence="11">
    <location>
        <begin position="1"/>
        <end position="119"/>
    </location>
</feature>
<reference evidence="13" key="2">
    <citation type="submission" date="2021-02" db="UniProtKB">
        <authorList>
            <consortium name="EnsemblMetazoa"/>
        </authorList>
    </citation>
    <scope>IDENTIFICATION</scope>
    <source>
        <strain evidence="13">JHB</strain>
    </source>
</reference>
<feature type="transmembrane region" description="Helical" evidence="10">
    <location>
        <begin position="79"/>
        <end position="106"/>
    </location>
</feature>
<dbReference type="AlphaFoldDB" id="B0WX34"/>
<dbReference type="InParanoid" id="B0WX34"/>
<feature type="transmembrane region" description="Helical" evidence="10">
    <location>
        <begin position="37"/>
        <end position="59"/>
    </location>
</feature>
<name>B0WX34_CULQU</name>
<evidence type="ECO:0000313" key="13">
    <source>
        <dbReference type="EnsemblMetazoa" id="CPIJ011756-PA"/>
    </source>
</evidence>
<dbReference type="Pfam" id="PF00001">
    <property type="entry name" value="7tm_1"/>
    <property type="match status" value="1"/>
</dbReference>
<evidence type="ECO:0000256" key="1">
    <source>
        <dbReference type="ARBA" id="ARBA00004651"/>
    </source>
</evidence>
<evidence type="ECO:0000256" key="3">
    <source>
        <dbReference type="ARBA" id="ARBA00022475"/>
    </source>
</evidence>
<evidence type="ECO:0000256" key="4">
    <source>
        <dbReference type="ARBA" id="ARBA00022692"/>
    </source>
</evidence>
<dbReference type="InterPro" id="IPR017452">
    <property type="entry name" value="GPCR_Rhodpsn_7TM"/>
</dbReference>
<dbReference type="OrthoDB" id="10034726at2759"/>
<organism>
    <name type="scientific">Culex quinquefasciatus</name>
    <name type="common">Southern house mosquito</name>
    <name type="synonym">Culex pungens</name>
    <dbReference type="NCBI Taxonomy" id="7176"/>
    <lineage>
        <taxon>Eukaryota</taxon>
        <taxon>Metazoa</taxon>
        <taxon>Ecdysozoa</taxon>
        <taxon>Arthropoda</taxon>
        <taxon>Hexapoda</taxon>
        <taxon>Insecta</taxon>
        <taxon>Pterygota</taxon>
        <taxon>Neoptera</taxon>
        <taxon>Endopterygota</taxon>
        <taxon>Diptera</taxon>
        <taxon>Nematocera</taxon>
        <taxon>Culicoidea</taxon>
        <taxon>Culicidae</taxon>
        <taxon>Culicinae</taxon>
        <taxon>Culicini</taxon>
        <taxon>Culex</taxon>
        <taxon>Culex</taxon>
    </lineage>
</organism>
<dbReference type="PANTHER" id="PTHR24248:SF200">
    <property type="entry name" value="5-HYDROXYTRYPTAMINE RECEPTOR 1B-LIKE ISOFORM X1"/>
    <property type="match status" value="1"/>
</dbReference>
<dbReference type="PANTHER" id="PTHR24248">
    <property type="entry name" value="ADRENERGIC RECEPTOR-RELATED G-PROTEIN COUPLED RECEPTOR"/>
    <property type="match status" value="1"/>
</dbReference>
<keyword evidence="8" id="KW-0675">Receptor</keyword>
<dbReference type="SUPFAM" id="SSF81321">
    <property type="entry name" value="Family A G protein-coupled receptor-like"/>
    <property type="match status" value="1"/>
</dbReference>
<evidence type="ECO:0000256" key="2">
    <source>
        <dbReference type="ARBA" id="ARBA00010663"/>
    </source>
</evidence>
<protein>
    <recommendedName>
        <fullName evidence="11">G-protein coupled receptors family 1 profile domain-containing protein</fullName>
    </recommendedName>
</protein>
<dbReference type="EMBL" id="DS232157">
    <property type="protein sequence ID" value="EDS36295.1"/>
    <property type="molecule type" value="Genomic_DNA"/>
</dbReference>
<dbReference type="VEuPathDB" id="VectorBase:CPIJ011756"/>
<dbReference type="eggNOG" id="KOG3656">
    <property type="taxonomic scope" value="Eukaryota"/>
</dbReference>
<evidence type="ECO:0000256" key="5">
    <source>
        <dbReference type="ARBA" id="ARBA00022989"/>
    </source>
</evidence>
<evidence type="ECO:0000313" key="12">
    <source>
        <dbReference type="EMBL" id="EDS36295.1"/>
    </source>
</evidence>
<evidence type="ECO:0000256" key="7">
    <source>
        <dbReference type="ARBA" id="ARBA00023136"/>
    </source>
</evidence>
<dbReference type="GO" id="GO:0004930">
    <property type="term" value="F:G protein-coupled receptor activity"/>
    <property type="evidence" value="ECO:0007669"/>
    <property type="project" value="UniProtKB-KW"/>
</dbReference>
<evidence type="ECO:0000256" key="9">
    <source>
        <dbReference type="ARBA" id="ARBA00023224"/>
    </source>
</evidence>
<dbReference type="KEGG" id="cqu:CpipJ_CPIJ011756"/>
<comment type="subcellular location">
    <subcellularLocation>
        <location evidence="1">Cell membrane</location>
        <topology evidence="1">Multi-pass membrane protein</topology>
    </subcellularLocation>
</comment>
<evidence type="ECO:0000313" key="14">
    <source>
        <dbReference type="Proteomes" id="UP000002320"/>
    </source>
</evidence>
<dbReference type="GO" id="GO:0005886">
    <property type="term" value="C:plasma membrane"/>
    <property type="evidence" value="ECO:0007669"/>
    <property type="project" value="UniProtKB-SubCell"/>
</dbReference>
<evidence type="ECO:0000256" key="6">
    <source>
        <dbReference type="ARBA" id="ARBA00023040"/>
    </source>
</evidence>
<keyword evidence="3" id="KW-1003">Cell membrane</keyword>
<gene>
    <name evidence="13" type="primary">6044436</name>
    <name evidence="12" type="ORF">CpipJ_CPIJ011756</name>
</gene>
<accession>B0WX34</accession>
<comment type="similarity">
    <text evidence="2">Belongs to the G-protein coupled receptor 1 family.</text>
</comment>
<evidence type="ECO:0000256" key="10">
    <source>
        <dbReference type="SAM" id="Phobius"/>
    </source>
</evidence>
<dbReference type="EnsemblMetazoa" id="CPIJ011756-RA">
    <property type="protein sequence ID" value="CPIJ011756-PA"/>
    <property type="gene ID" value="CPIJ011756"/>
</dbReference>
<evidence type="ECO:0000256" key="8">
    <source>
        <dbReference type="ARBA" id="ARBA00023170"/>
    </source>
</evidence>
<dbReference type="InterPro" id="IPR000276">
    <property type="entry name" value="GPCR_Rhodpsn"/>
</dbReference>
<keyword evidence="7 10" id="KW-0472">Membrane</keyword>
<keyword evidence="9" id="KW-0807">Transducer</keyword>
<reference evidence="12" key="1">
    <citation type="submission" date="2007-03" db="EMBL/GenBank/DDBJ databases">
        <title>Annotation of Culex pipiens quinquefasciatus.</title>
        <authorList>
            <consortium name="The Broad Institute Genome Sequencing Platform"/>
            <person name="Atkinson P.W."/>
            <person name="Hemingway J."/>
            <person name="Christensen B.M."/>
            <person name="Higgs S."/>
            <person name="Kodira C."/>
            <person name="Hannick L."/>
            <person name="Megy K."/>
            <person name="O'Leary S."/>
            <person name="Pearson M."/>
            <person name="Haas B.J."/>
            <person name="Mauceli E."/>
            <person name="Wortman J.R."/>
            <person name="Lee N.H."/>
            <person name="Guigo R."/>
            <person name="Stanke M."/>
            <person name="Alvarado L."/>
            <person name="Amedeo P."/>
            <person name="Antoine C.H."/>
            <person name="Arensburger P."/>
            <person name="Bidwell S.L."/>
            <person name="Crawford M."/>
            <person name="Camaro F."/>
            <person name="Devon K."/>
            <person name="Engels R."/>
            <person name="Hammond M."/>
            <person name="Howarth C."/>
            <person name="Koehrsen M."/>
            <person name="Lawson D."/>
            <person name="Montgomery P."/>
            <person name="Nene V."/>
            <person name="Nusbaum C."/>
            <person name="Puiu D."/>
            <person name="Romero-Severson J."/>
            <person name="Severson D.W."/>
            <person name="Shumway M."/>
            <person name="Sisk P."/>
            <person name="Stolte C."/>
            <person name="Zeng Q."/>
            <person name="Eisenstadt E."/>
            <person name="Fraser-Liggett C."/>
            <person name="Strausberg R."/>
            <person name="Galagan J."/>
            <person name="Birren B."/>
            <person name="Collins F.H."/>
        </authorList>
    </citation>
    <scope>NUCLEOTIDE SEQUENCE [LARGE SCALE GENOMIC DNA]</scope>
    <source>
        <strain evidence="12">JHB</strain>
    </source>
</reference>
<dbReference type="VEuPathDB" id="VectorBase:CQUJHB010039"/>
<dbReference type="GO" id="GO:0071880">
    <property type="term" value="P:adenylate cyclase-activating adrenergic receptor signaling pathway"/>
    <property type="evidence" value="ECO:0007669"/>
    <property type="project" value="TreeGrafter"/>
</dbReference>
<dbReference type="Gene3D" id="1.20.1070.10">
    <property type="entry name" value="Rhodopsin 7-helix transmembrane proteins"/>
    <property type="match status" value="1"/>
</dbReference>
<dbReference type="HOGENOM" id="CLU_1157411_0_0_1"/>
<keyword evidence="4 10" id="KW-0812">Transmembrane</keyword>
<sequence length="240" mass="28064">MLATLPGSVVIMVEILVWYWAVTDIDYAHQRTARRIGYMIIVIWTLSVLVSIAPLLGWKDPEWEARVYQDLQCIVSQDIGYQIFATASSFYVPLLVILFLYWRIFLAARKRIRRRQQLSPYLCPKTFPKKDDNQCNFSSNQCSRVHPLTNHVPNLPATSKKKQQQLQLKPTKLKVVNPQLLCFHSFPPIEPKISSRREEGEVSDQETLNHHHIRASNSKLKRCIRCRRALLSRRMNLQMH</sequence>
<dbReference type="GO" id="GO:0043410">
    <property type="term" value="P:positive regulation of MAPK cascade"/>
    <property type="evidence" value="ECO:0007669"/>
    <property type="project" value="TreeGrafter"/>
</dbReference>
<proteinExistence type="inferred from homology"/>
<keyword evidence="5 10" id="KW-1133">Transmembrane helix</keyword>
<keyword evidence="6" id="KW-0297">G-protein coupled receptor</keyword>
<feature type="transmembrane region" description="Helical" evidence="10">
    <location>
        <begin position="6"/>
        <end position="25"/>
    </location>
</feature>
<dbReference type="STRING" id="7176.B0WX34"/>
<dbReference type="Proteomes" id="UP000002320">
    <property type="component" value="Unassembled WGS sequence"/>
</dbReference>
<evidence type="ECO:0000259" key="11">
    <source>
        <dbReference type="PROSITE" id="PS50262"/>
    </source>
</evidence>
<dbReference type="PROSITE" id="PS50262">
    <property type="entry name" value="G_PROTEIN_RECEP_F1_2"/>
    <property type="match status" value="1"/>
</dbReference>
<keyword evidence="14" id="KW-1185">Reference proteome</keyword>
<dbReference type="PRINTS" id="PR00237">
    <property type="entry name" value="GPCRRHODOPSN"/>
</dbReference>